<dbReference type="GO" id="GO:0008270">
    <property type="term" value="F:zinc ion binding"/>
    <property type="evidence" value="ECO:0007669"/>
    <property type="project" value="UniProtKB-KW"/>
</dbReference>
<dbReference type="RefSeq" id="WP_215627266.1">
    <property type="nucleotide sequence ID" value="NZ_CP067089.2"/>
</dbReference>
<evidence type="ECO:0000256" key="2">
    <source>
        <dbReference type="SAM" id="MobiDB-lite"/>
    </source>
</evidence>
<keyword evidence="1" id="KW-0863">Zinc-finger</keyword>
<accession>A0A7T8BAY1</accession>
<dbReference type="Pfam" id="PF04434">
    <property type="entry name" value="SWIM"/>
    <property type="match status" value="1"/>
</dbReference>
<name>A0A7T8BAY1_9SPIR</name>
<dbReference type="Proteomes" id="UP000595917">
    <property type="component" value="Chromosome"/>
</dbReference>
<keyword evidence="5" id="KW-1185">Reference proteome</keyword>
<proteinExistence type="predicted"/>
<evidence type="ECO:0000313" key="4">
    <source>
        <dbReference type="EMBL" id="QQO09962.1"/>
    </source>
</evidence>
<gene>
    <name evidence="4" type="ORF">JFL75_03345</name>
</gene>
<evidence type="ECO:0000259" key="3">
    <source>
        <dbReference type="PROSITE" id="PS50966"/>
    </source>
</evidence>
<evidence type="ECO:0000256" key="1">
    <source>
        <dbReference type="PROSITE-ProRule" id="PRU00325"/>
    </source>
</evidence>
<organism evidence="4 5">
    <name type="scientific">Breznakiella homolactica</name>
    <dbReference type="NCBI Taxonomy" id="2798577"/>
    <lineage>
        <taxon>Bacteria</taxon>
        <taxon>Pseudomonadati</taxon>
        <taxon>Spirochaetota</taxon>
        <taxon>Spirochaetia</taxon>
        <taxon>Spirochaetales</taxon>
        <taxon>Breznakiellaceae</taxon>
        <taxon>Breznakiella</taxon>
    </lineage>
</organism>
<dbReference type="EMBL" id="CP067089">
    <property type="protein sequence ID" value="QQO09962.1"/>
    <property type="molecule type" value="Genomic_DNA"/>
</dbReference>
<feature type="compositionally biased region" description="Basic and acidic residues" evidence="2">
    <location>
        <begin position="112"/>
        <end position="133"/>
    </location>
</feature>
<keyword evidence="1" id="KW-0862">Zinc</keyword>
<dbReference type="PROSITE" id="PS50966">
    <property type="entry name" value="ZF_SWIM"/>
    <property type="match status" value="1"/>
</dbReference>
<dbReference type="KEGG" id="bhc:JFL75_03345"/>
<dbReference type="AlphaFoldDB" id="A0A7T8BAY1"/>
<protein>
    <submittedName>
        <fullName evidence="4">SWIM zinc finger family protein</fullName>
    </submittedName>
</protein>
<feature type="region of interest" description="Disordered" evidence="2">
    <location>
        <begin position="106"/>
        <end position="135"/>
    </location>
</feature>
<dbReference type="InterPro" id="IPR007527">
    <property type="entry name" value="Znf_SWIM"/>
</dbReference>
<evidence type="ECO:0000313" key="5">
    <source>
        <dbReference type="Proteomes" id="UP000595917"/>
    </source>
</evidence>
<sequence length="482" mass="53590">MNITEDFIIHFTGNASTVANGRGLAAKGSFEGLFVSDDGTLLFGSCKGSGKTPYLCSVDFADPEKPVPRCSCPSRQIPCKHAAGLLYCKVQGKEFKTAEVPEDIAAKRSKIQQREEKKAAKEAEDPGPKEMTKAKASAAAKKCRTQLEGIALAEKILHNIVLAGLHSVDRKNEKLYGEQVKELGNYYIGGIQAAMTDLLIQASEAQKNQDFTDAVGSINYLYALLKKSRTYTESKAADFEAFPQTPNTAEDAMLNSSIEEQMGYAWKLAELREKGRYAENAELLQVGFSVFEDQAKKQFTDEGIWISLGTGDIYLTENFRPFRAQKYVREEDSFFPVLTTSALYIYPGDRNPRVRWEKSEHRETEKADLLKARDRGAGNFAEVIKAVKNQIKSPLADKRPIFALKIARLGQDGKGTLYIVDEAGTSIPLNPEDFGFLMKKLTREQAEGQTLVCRFSQDMKTDLLYAVPVALITGDELIRFTY</sequence>
<keyword evidence="1" id="KW-0479">Metal-binding</keyword>
<feature type="domain" description="SWIM-type" evidence="3">
    <location>
        <begin position="54"/>
        <end position="90"/>
    </location>
</feature>
<reference evidence="4" key="1">
    <citation type="submission" date="2021-01" db="EMBL/GenBank/DDBJ databases">
        <title>Description of Breznakiella homolactica.</title>
        <authorList>
            <person name="Song Y."/>
            <person name="Brune A."/>
        </authorList>
    </citation>
    <scope>NUCLEOTIDE SEQUENCE</scope>
    <source>
        <strain evidence="4">RmG30</strain>
    </source>
</reference>